<dbReference type="OrthoDB" id="277230at2"/>
<gene>
    <name evidence="2" type="ORF">ETAA1_53950</name>
</gene>
<dbReference type="Gene3D" id="3.40.390.10">
    <property type="entry name" value="Collagenase (Catalytic Domain)"/>
    <property type="match status" value="1"/>
</dbReference>
<reference evidence="2 3" key="1">
    <citation type="submission" date="2019-02" db="EMBL/GenBank/DDBJ databases">
        <title>Deep-cultivation of Planctomycetes and their phenomic and genomic characterization uncovers novel biology.</title>
        <authorList>
            <person name="Wiegand S."/>
            <person name="Jogler M."/>
            <person name="Boedeker C."/>
            <person name="Pinto D."/>
            <person name="Vollmers J."/>
            <person name="Rivas-Marin E."/>
            <person name="Kohn T."/>
            <person name="Peeters S.H."/>
            <person name="Heuer A."/>
            <person name="Rast P."/>
            <person name="Oberbeckmann S."/>
            <person name="Bunk B."/>
            <person name="Jeske O."/>
            <person name="Meyerdierks A."/>
            <person name="Storesund J.E."/>
            <person name="Kallscheuer N."/>
            <person name="Luecker S."/>
            <person name="Lage O.M."/>
            <person name="Pohl T."/>
            <person name="Merkel B.J."/>
            <person name="Hornburger P."/>
            <person name="Mueller R.-W."/>
            <person name="Bruemmer F."/>
            <person name="Labrenz M."/>
            <person name="Spormann A.M."/>
            <person name="Op den Camp H."/>
            <person name="Overmann J."/>
            <person name="Amann R."/>
            <person name="Jetten M.S.M."/>
            <person name="Mascher T."/>
            <person name="Medema M.H."/>
            <person name="Devos D.P."/>
            <person name="Kaster A.-K."/>
            <person name="Ovreas L."/>
            <person name="Rohde M."/>
            <person name="Galperin M.Y."/>
            <person name="Jogler C."/>
        </authorList>
    </citation>
    <scope>NUCLEOTIDE SEQUENCE [LARGE SCALE GENOMIC DNA]</scope>
    <source>
        <strain evidence="2 3">ETA_A1</strain>
    </source>
</reference>
<dbReference type="InterPro" id="IPR024079">
    <property type="entry name" value="MetalloPept_cat_dom_sf"/>
</dbReference>
<dbReference type="Proteomes" id="UP000319576">
    <property type="component" value="Chromosome"/>
</dbReference>
<keyword evidence="3" id="KW-1185">Reference proteome</keyword>
<protein>
    <recommendedName>
        <fullName evidence="4">Matrixin family metalloprotease</fullName>
    </recommendedName>
</protein>
<evidence type="ECO:0000313" key="3">
    <source>
        <dbReference type="Proteomes" id="UP000319576"/>
    </source>
</evidence>
<organism evidence="2 3">
    <name type="scientific">Urbifossiella limnaea</name>
    <dbReference type="NCBI Taxonomy" id="2528023"/>
    <lineage>
        <taxon>Bacteria</taxon>
        <taxon>Pseudomonadati</taxon>
        <taxon>Planctomycetota</taxon>
        <taxon>Planctomycetia</taxon>
        <taxon>Gemmatales</taxon>
        <taxon>Gemmataceae</taxon>
        <taxon>Urbifossiella</taxon>
    </lineage>
</organism>
<dbReference type="KEGG" id="uli:ETAA1_53950"/>
<dbReference type="EMBL" id="CP036273">
    <property type="protein sequence ID" value="QDU23395.1"/>
    <property type="molecule type" value="Genomic_DNA"/>
</dbReference>
<sequence length="271" mass="28712">MAKADDPKKKAKPTAPAAATAKPPANAKPKAPAAAKGPPAGPAFRPQVASAVAAAPPGVVVCSTEQRTDPNLPIVVGGEAPEVRLWVAGTVLRWRCRKASFVFFSEPKKAMDGVKKLVTKAMGAWGAAAPVKLAYDEDDWDFEVVMNPADNRVGGGYTLARAFFPGGAQRMLMLYPRLFSLPETGVVATLCHELGHVFGLRHFFAVEQEGGTAVPFGEHRPKTIMNYGPNSTLTAADKADLARLYKEARAGTLTKLGRWPVKLVKPSTAGG</sequence>
<dbReference type="RefSeq" id="WP_145243629.1">
    <property type="nucleotide sequence ID" value="NZ_CP036273.1"/>
</dbReference>
<evidence type="ECO:0000313" key="2">
    <source>
        <dbReference type="EMBL" id="QDU23395.1"/>
    </source>
</evidence>
<evidence type="ECO:0008006" key="4">
    <source>
        <dbReference type="Google" id="ProtNLM"/>
    </source>
</evidence>
<name>A0A517Y0V7_9BACT</name>
<dbReference type="GO" id="GO:0008237">
    <property type="term" value="F:metallopeptidase activity"/>
    <property type="evidence" value="ECO:0007669"/>
    <property type="project" value="InterPro"/>
</dbReference>
<feature type="region of interest" description="Disordered" evidence="1">
    <location>
        <begin position="1"/>
        <end position="44"/>
    </location>
</feature>
<dbReference type="AlphaFoldDB" id="A0A517Y0V7"/>
<feature type="compositionally biased region" description="Low complexity" evidence="1">
    <location>
        <begin position="13"/>
        <end position="38"/>
    </location>
</feature>
<accession>A0A517Y0V7</accession>
<proteinExistence type="predicted"/>
<dbReference type="SUPFAM" id="SSF55486">
    <property type="entry name" value="Metalloproteases ('zincins'), catalytic domain"/>
    <property type="match status" value="1"/>
</dbReference>
<evidence type="ECO:0000256" key="1">
    <source>
        <dbReference type="SAM" id="MobiDB-lite"/>
    </source>
</evidence>